<feature type="non-terminal residue" evidence="2">
    <location>
        <position position="1032"/>
    </location>
</feature>
<dbReference type="GeneID" id="39583345"/>
<accession>A0A3N2Q3I5</accession>
<sequence length="1032" mass="113291">MDSTGPCLLMHDGRTSAWHLSAKTPVPSDRPLRIDAGGASASASASASATHVRIRFILQCFGLTPRNNRCVLVDPAPLPFSPNMHADVYSGLFAVVEWASNFHSTEMRTHACISNRPSGVRLPAPLLSSILSFSFAYPSLLSQKIEAPHLRLTGTIINTPSHSFNGPRHTPLSARAIDGLERFLRHLSPTRNFAVNFNPAMPTPPLQTLSSACERQPGAEKPTGTVRLDHLRRPKFAGCLAATLFTFDASAVHCPAIHQISLPGLSWSKRPKCSHLPKMQLPWVVEKPLFGQGLPGRQQAFAIRCPACSDDSPVNPQPHQSAQPSDPYRSSLRVGSWSTGRMASATNPPPRLQRILLSGSSSSHPPSPQNLAAVILEKTAAEGSCVLCRLATSPNRSTEQVQVIITMLDAYPGLFPRVTRASRGSFADESLCSVHLGNILLYKLTFLLGKRGNPVPKVIQVARSPIWRSISATKVHFGWADDRCAILRPESVRIGWTRQSPQSYGNATSVFDHTSELFSSSVLSVLRILGSPDLRPAYPIWPTDTCIFGAMALINGDSDSRVPLGGLGASFRLASLRSLPVFDMVKPLVPDGIWNLLCVHVAMNQDDGRVTNDITVPAIIELRLGLMELDLSCLGARTRGRTSNVVGDQLLYLDRDPLPSNCSVGRERGGNKKESVRNYFFIRHPLDSSPRRRHSAAAHMAQIQVQAQAQVPVSVPQGPDVSPSPRTRPPFHTRVTADRLREGFCVHPPPIPMMGKIKKGRRSHFKELELDDEDDEGAQSDETIGSPTYTTPGGVDVDSTPPPPPPPPHLRHTPSDSAAPSFRTSNDTIRPYANQEFDHVVERSSCHGASGADMLTENENNQMRNNEVHSHSTPHIYLGQYESVDWTCGRESGTVLSFRFQGRVAESRPLGPGVDVVTWVWRIELVSMALRGSRSWDKLQRSRISALGPLCVYFSRARAGQFESWDGGMVGWWGDSMLCCPPTLGPYEIQMLAKRHKFRRTLQTTSVVWEIHFTSDVYGKIPVHPSMLLTPE</sequence>
<feature type="compositionally biased region" description="Polar residues" evidence="1">
    <location>
        <begin position="780"/>
        <end position="791"/>
    </location>
</feature>
<dbReference type="EMBL" id="ML119052">
    <property type="protein sequence ID" value="ROT41277.1"/>
    <property type="molecule type" value="Genomic_DNA"/>
</dbReference>
<feature type="region of interest" description="Disordered" evidence="1">
    <location>
        <begin position="311"/>
        <end position="333"/>
    </location>
</feature>
<protein>
    <submittedName>
        <fullName evidence="2">Uncharacterized protein</fullName>
    </submittedName>
</protein>
<organism evidence="2 3">
    <name type="scientific">Sodiomyces alkalinus (strain CBS 110278 / VKM F-3762 / F11)</name>
    <name type="common">Alkaliphilic filamentous fungus</name>
    <dbReference type="NCBI Taxonomy" id="1314773"/>
    <lineage>
        <taxon>Eukaryota</taxon>
        <taxon>Fungi</taxon>
        <taxon>Dikarya</taxon>
        <taxon>Ascomycota</taxon>
        <taxon>Pezizomycotina</taxon>
        <taxon>Sordariomycetes</taxon>
        <taxon>Hypocreomycetidae</taxon>
        <taxon>Glomerellales</taxon>
        <taxon>Plectosphaerellaceae</taxon>
        <taxon>Sodiomyces</taxon>
    </lineage>
</organism>
<evidence type="ECO:0000313" key="3">
    <source>
        <dbReference type="Proteomes" id="UP000272025"/>
    </source>
</evidence>
<feature type="compositionally biased region" description="Polar residues" evidence="1">
    <location>
        <begin position="312"/>
        <end position="324"/>
    </location>
</feature>
<evidence type="ECO:0000256" key="1">
    <source>
        <dbReference type="SAM" id="MobiDB-lite"/>
    </source>
</evidence>
<feature type="region of interest" description="Disordered" evidence="1">
    <location>
        <begin position="770"/>
        <end position="827"/>
    </location>
</feature>
<gene>
    <name evidence="2" type="ORF">SODALDRAFT_376975</name>
</gene>
<dbReference type="RefSeq" id="XP_028469083.1">
    <property type="nucleotide sequence ID" value="XM_028614868.1"/>
</dbReference>
<name>A0A3N2Q3I5_SODAK</name>
<evidence type="ECO:0000313" key="2">
    <source>
        <dbReference type="EMBL" id="ROT41277.1"/>
    </source>
</evidence>
<dbReference type="Proteomes" id="UP000272025">
    <property type="component" value="Unassembled WGS sequence"/>
</dbReference>
<keyword evidence="3" id="KW-1185">Reference proteome</keyword>
<proteinExistence type="predicted"/>
<reference evidence="2 3" key="1">
    <citation type="journal article" date="2018" name="Mol. Ecol.">
        <title>The obligate alkalophilic soda-lake fungus Sodiomyces alkalinus has shifted to a protein diet.</title>
        <authorList>
            <person name="Grum-Grzhimaylo A.A."/>
            <person name="Falkoski D.L."/>
            <person name="van den Heuvel J."/>
            <person name="Valero-Jimenez C.A."/>
            <person name="Min B."/>
            <person name="Choi I.G."/>
            <person name="Lipzen A."/>
            <person name="Daum C.G."/>
            <person name="Aanen D.K."/>
            <person name="Tsang A."/>
            <person name="Henrissat B."/>
            <person name="Bilanenko E.N."/>
            <person name="de Vries R.P."/>
            <person name="van Kan J.A.L."/>
            <person name="Grigoriev I.V."/>
            <person name="Debets A.J.M."/>
        </authorList>
    </citation>
    <scope>NUCLEOTIDE SEQUENCE [LARGE SCALE GENOMIC DNA]</scope>
    <source>
        <strain evidence="2 3">F11</strain>
    </source>
</reference>
<feature type="compositionally biased region" description="Acidic residues" evidence="1">
    <location>
        <begin position="770"/>
        <end position="779"/>
    </location>
</feature>
<dbReference type="AlphaFoldDB" id="A0A3N2Q3I5"/>
<feature type="region of interest" description="Disordered" evidence="1">
    <location>
        <begin position="709"/>
        <end position="732"/>
    </location>
</feature>
<feature type="compositionally biased region" description="Polar residues" evidence="1">
    <location>
        <begin position="815"/>
        <end position="827"/>
    </location>
</feature>